<reference evidence="1 2" key="1">
    <citation type="submission" date="2018-10" db="EMBL/GenBank/DDBJ databases">
        <title>A high-quality apple genome assembly.</title>
        <authorList>
            <person name="Hu J."/>
        </authorList>
    </citation>
    <scope>NUCLEOTIDE SEQUENCE [LARGE SCALE GENOMIC DNA]</scope>
    <source>
        <strain evidence="2">cv. HFTH1</strain>
        <tissue evidence="1">Young leaf</tissue>
    </source>
</reference>
<dbReference type="EMBL" id="RDQH01000340">
    <property type="protein sequence ID" value="RXH78004.1"/>
    <property type="molecule type" value="Genomic_DNA"/>
</dbReference>
<name>A0A498I744_MALDO</name>
<comment type="caution">
    <text evidence="1">The sequence shown here is derived from an EMBL/GenBank/DDBJ whole genome shotgun (WGS) entry which is preliminary data.</text>
</comment>
<organism evidence="1 2">
    <name type="scientific">Malus domestica</name>
    <name type="common">Apple</name>
    <name type="synonym">Pyrus malus</name>
    <dbReference type="NCBI Taxonomy" id="3750"/>
    <lineage>
        <taxon>Eukaryota</taxon>
        <taxon>Viridiplantae</taxon>
        <taxon>Streptophyta</taxon>
        <taxon>Embryophyta</taxon>
        <taxon>Tracheophyta</taxon>
        <taxon>Spermatophyta</taxon>
        <taxon>Magnoliopsida</taxon>
        <taxon>eudicotyledons</taxon>
        <taxon>Gunneridae</taxon>
        <taxon>Pentapetalae</taxon>
        <taxon>rosids</taxon>
        <taxon>fabids</taxon>
        <taxon>Rosales</taxon>
        <taxon>Rosaceae</taxon>
        <taxon>Amygdaloideae</taxon>
        <taxon>Maleae</taxon>
        <taxon>Malus</taxon>
    </lineage>
</organism>
<gene>
    <name evidence="1" type="ORF">DVH24_039975</name>
</gene>
<evidence type="ECO:0000313" key="1">
    <source>
        <dbReference type="EMBL" id="RXH78004.1"/>
    </source>
</evidence>
<evidence type="ECO:0000313" key="2">
    <source>
        <dbReference type="Proteomes" id="UP000290289"/>
    </source>
</evidence>
<sequence length="87" mass="9985">MAELTTTGYFCLKAGESDLNVLPIVSLSSQEQETLVACLDSLRVFLRLCDDSGKGRRRCWSQTIPQHLRYLLHLLYLKILLQIFDLI</sequence>
<accession>A0A498I744</accession>
<dbReference type="AlphaFoldDB" id="A0A498I744"/>
<protein>
    <submittedName>
        <fullName evidence="1">Uncharacterized protein</fullName>
    </submittedName>
</protein>
<proteinExistence type="predicted"/>
<dbReference type="Proteomes" id="UP000290289">
    <property type="component" value="Chromosome 14"/>
</dbReference>
<keyword evidence="2" id="KW-1185">Reference proteome</keyword>